<keyword evidence="1" id="KW-1133">Transmembrane helix</keyword>
<evidence type="ECO:0000256" key="1">
    <source>
        <dbReference type="SAM" id="Phobius"/>
    </source>
</evidence>
<evidence type="ECO:0008006" key="4">
    <source>
        <dbReference type="Google" id="ProtNLM"/>
    </source>
</evidence>
<sequence>MLMLDEILLIHVAATWGMVGLIGIVQLVHYPLMNYVPADRFPEFEQAHRSRITYIVAPLMLIESASAVLLVSLPTPAPITTLAWIGMVLLLGNWLSTLLLQMPCHFKLSQKFDTATHRFLVRSNWIRSILWFLRGLVALAMLWYSSANSSF</sequence>
<dbReference type="eggNOG" id="ENOG5030Q82">
    <property type="taxonomic scope" value="Bacteria"/>
</dbReference>
<organism evidence="2 3">
    <name type="scientific">Pirellula staleyi (strain ATCC 27377 / DSM 6068 / ICPB 4128)</name>
    <name type="common">Pirella staleyi</name>
    <dbReference type="NCBI Taxonomy" id="530564"/>
    <lineage>
        <taxon>Bacteria</taxon>
        <taxon>Pseudomonadati</taxon>
        <taxon>Planctomycetota</taxon>
        <taxon>Planctomycetia</taxon>
        <taxon>Pirellulales</taxon>
        <taxon>Pirellulaceae</taxon>
        <taxon>Pirellula</taxon>
    </lineage>
</organism>
<name>D2QYA7_PIRSD</name>
<gene>
    <name evidence="2" type="ordered locus">Psta_1646</name>
</gene>
<dbReference type="Proteomes" id="UP000001887">
    <property type="component" value="Chromosome"/>
</dbReference>
<dbReference type="KEGG" id="psl:Psta_1646"/>
<dbReference type="OrthoDB" id="27509at2"/>
<dbReference type="EMBL" id="CP001848">
    <property type="protein sequence ID" value="ADB16321.1"/>
    <property type="molecule type" value="Genomic_DNA"/>
</dbReference>
<feature type="transmembrane region" description="Helical" evidence="1">
    <location>
        <begin position="12"/>
        <end position="32"/>
    </location>
</feature>
<evidence type="ECO:0000313" key="2">
    <source>
        <dbReference type="EMBL" id="ADB16321.1"/>
    </source>
</evidence>
<dbReference type="AlphaFoldDB" id="D2QYA7"/>
<dbReference type="STRING" id="530564.Psta_1646"/>
<accession>D2QYA7</accession>
<proteinExistence type="predicted"/>
<reference evidence="2 3" key="1">
    <citation type="journal article" date="2009" name="Stand. Genomic Sci.">
        <title>Complete genome sequence of Pirellula staleyi type strain (ATCC 27377).</title>
        <authorList>
            <person name="Clum A."/>
            <person name="Tindall B.J."/>
            <person name="Sikorski J."/>
            <person name="Ivanova N."/>
            <person name="Mavrommatis K."/>
            <person name="Lucas S."/>
            <person name="Glavina del Rio T."/>
            <person name="Nolan M."/>
            <person name="Chen F."/>
            <person name="Tice H."/>
            <person name="Pitluck S."/>
            <person name="Cheng J.F."/>
            <person name="Chertkov O."/>
            <person name="Brettin T."/>
            <person name="Han C."/>
            <person name="Detter J.C."/>
            <person name="Kuske C."/>
            <person name="Bruce D."/>
            <person name="Goodwin L."/>
            <person name="Ovchinikova G."/>
            <person name="Pati A."/>
            <person name="Mikhailova N."/>
            <person name="Chen A."/>
            <person name="Palaniappan K."/>
            <person name="Land M."/>
            <person name="Hauser L."/>
            <person name="Chang Y.J."/>
            <person name="Jeffries C.D."/>
            <person name="Chain P."/>
            <person name="Rohde M."/>
            <person name="Goker M."/>
            <person name="Bristow J."/>
            <person name="Eisen J.A."/>
            <person name="Markowitz V."/>
            <person name="Hugenholtz P."/>
            <person name="Kyrpides N.C."/>
            <person name="Klenk H.P."/>
            <person name="Lapidus A."/>
        </authorList>
    </citation>
    <scope>NUCLEOTIDE SEQUENCE [LARGE SCALE GENOMIC DNA]</scope>
    <source>
        <strain evidence="3">ATCC 27377 / DSM 6068 / ICPB 4128</strain>
    </source>
</reference>
<feature type="transmembrane region" description="Helical" evidence="1">
    <location>
        <begin position="125"/>
        <end position="144"/>
    </location>
</feature>
<dbReference type="HOGENOM" id="CLU_114902_0_0_0"/>
<keyword evidence="1" id="KW-0812">Transmembrane</keyword>
<keyword evidence="3" id="KW-1185">Reference proteome</keyword>
<feature type="transmembrane region" description="Helical" evidence="1">
    <location>
        <begin position="79"/>
        <end position="104"/>
    </location>
</feature>
<keyword evidence="1" id="KW-0472">Membrane</keyword>
<protein>
    <recommendedName>
        <fullName evidence="4">DUF1772 domain-containing protein</fullName>
    </recommendedName>
</protein>
<evidence type="ECO:0000313" key="3">
    <source>
        <dbReference type="Proteomes" id="UP000001887"/>
    </source>
</evidence>